<dbReference type="OrthoDB" id="983143at2"/>
<dbReference type="RefSeq" id="WP_093198031.1">
    <property type="nucleotide sequence ID" value="NZ_FNGS01000002.1"/>
</dbReference>
<reference evidence="2 3" key="1">
    <citation type="submission" date="2016-10" db="EMBL/GenBank/DDBJ databases">
        <authorList>
            <person name="de Groot N.N."/>
        </authorList>
    </citation>
    <scope>NUCLEOTIDE SEQUENCE [LARGE SCALE GENOMIC DNA]</scope>
    <source>
        <strain evidence="2 3">DSM 21668</strain>
    </source>
</reference>
<dbReference type="AlphaFoldDB" id="A0A1G9JU10"/>
<dbReference type="Pfam" id="PF13715">
    <property type="entry name" value="CarbopepD_reg_2"/>
    <property type="match status" value="1"/>
</dbReference>
<proteinExistence type="predicted"/>
<dbReference type="Gene3D" id="2.60.40.1120">
    <property type="entry name" value="Carboxypeptidase-like, regulatory domain"/>
    <property type="match status" value="1"/>
</dbReference>
<keyword evidence="3" id="KW-1185">Reference proteome</keyword>
<evidence type="ECO:0000313" key="3">
    <source>
        <dbReference type="Proteomes" id="UP000198901"/>
    </source>
</evidence>
<sequence>MLKWYLVLLGVLTSLVTQAQFTIKGRVTDAVTGDPIPFAAVGLKGGTAGGNTDFEGNYTFSARQLSDSIFVSYIGYKRKAKAVTPGQASQTIDFQLEASSSQLREVRVYAKGENPAYRIIRRAVDEKSRNDWRRLKAYEYESYVKNEFDVNKISDKFKKSAIGRKITGPLEKYDQIAGDDGKPVIPVFLSESLSDYYYRQNPDLTKERIRKTKITGVGISDGSTFSQFIGSAFQQYNFYENWLSILRKDFLSPIADGWKGSYEYFLADTVQVDGAYCYEIDVTPKRKQDLAFIGKIWVDTTQFALRQVDVAISGDANINYVEGIKIQQQLTPVTDSLSGKTVAWMPLQTRVVIDVREMTKNSVGFLAKFYVSNRNFKVNQPREPKFYDPPIELADQYREQADGYWQKARPDSLTRDEKMAYSLIDSVKNIPLVRTYTEILTVLANGYKRIYRGVELGPFLSSLAVNSIEGVRLRAGIRTNAEFSKVWVLNGYLAYGTKDGVLKYGADAKYIISRKPWMEVGAKTSYDLEQIGLSSEAVGNNSLFAAYSRFGTYRRGYFQREYMAYLRGEVVKGITPMIGIRRRTFNPLYNFAYVDDGEPGGQSRTFQNTELLAEVRFAKNELFIYNDNDRISLGTAQSPIYTLRYSLGLQNTLGGDFQYHRFTLSMADNFRLGILGRSYYTLSAGYTPSTLPYPLLFPHLGNQSWFYVGNAFNMMNYYEFLSDRYAAFRYEHNFEGLLFNRIPLIKRLKWRTLLNVNVLYGGARQSNKDIIPDYDLDGKAIPGFGSLDPKTPYVEVGYGIDNILKFFRVEAIHRLTYLSQPTTADGVKINKFGIKVSAYFTL</sequence>
<feature type="chain" id="PRO_5011621105" evidence="1">
    <location>
        <begin position="20"/>
        <end position="842"/>
    </location>
</feature>
<gene>
    <name evidence="2" type="ORF">SAMN04488090_0765</name>
</gene>
<keyword evidence="1" id="KW-0732">Signal</keyword>
<feature type="signal peptide" evidence="1">
    <location>
        <begin position="1"/>
        <end position="19"/>
    </location>
</feature>
<name>A0A1G9JU10_9BACT</name>
<dbReference type="InterPro" id="IPR008969">
    <property type="entry name" value="CarboxyPept-like_regulatory"/>
</dbReference>
<evidence type="ECO:0000313" key="2">
    <source>
        <dbReference type="EMBL" id="SDL41120.1"/>
    </source>
</evidence>
<protein>
    <submittedName>
        <fullName evidence="2">CarboxypepD_reg-like domain-containing protein</fullName>
    </submittedName>
</protein>
<accession>A0A1G9JU10</accession>
<evidence type="ECO:0000256" key="1">
    <source>
        <dbReference type="SAM" id="SignalP"/>
    </source>
</evidence>
<organism evidence="2 3">
    <name type="scientific">Siphonobacter aquaeclarae</name>
    <dbReference type="NCBI Taxonomy" id="563176"/>
    <lineage>
        <taxon>Bacteria</taxon>
        <taxon>Pseudomonadati</taxon>
        <taxon>Bacteroidota</taxon>
        <taxon>Cytophagia</taxon>
        <taxon>Cytophagales</taxon>
        <taxon>Cytophagaceae</taxon>
        <taxon>Siphonobacter</taxon>
    </lineage>
</organism>
<dbReference type="Proteomes" id="UP000198901">
    <property type="component" value="Unassembled WGS sequence"/>
</dbReference>
<dbReference type="SUPFAM" id="SSF49464">
    <property type="entry name" value="Carboxypeptidase regulatory domain-like"/>
    <property type="match status" value="1"/>
</dbReference>
<dbReference type="InterPro" id="IPR043741">
    <property type="entry name" value="DUF5686"/>
</dbReference>
<dbReference type="EMBL" id="FNGS01000002">
    <property type="protein sequence ID" value="SDL41120.1"/>
    <property type="molecule type" value="Genomic_DNA"/>
</dbReference>
<dbReference type="STRING" id="563176.SAMN04488090_0765"/>
<dbReference type="Pfam" id="PF18939">
    <property type="entry name" value="DUF5686"/>
    <property type="match status" value="1"/>
</dbReference>